<keyword evidence="2" id="KW-0472">Membrane</keyword>
<feature type="transmembrane region" description="Helical" evidence="2">
    <location>
        <begin position="6"/>
        <end position="25"/>
    </location>
</feature>
<proteinExistence type="predicted"/>
<evidence type="ECO:0000313" key="3">
    <source>
        <dbReference type="EMBL" id="SDR87094.1"/>
    </source>
</evidence>
<dbReference type="EMBL" id="LT629750">
    <property type="protein sequence ID" value="SDR87094.1"/>
    <property type="molecule type" value="Genomic_DNA"/>
</dbReference>
<protein>
    <submittedName>
        <fullName evidence="3">Uncharacterized protein</fullName>
    </submittedName>
</protein>
<dbReference type="AlphaFoldDB" id="A0A1H1MJR2"/>
<evidence type="ECO:0000256" key="2">
    <source>
        <dbReference type="SAM" id="Phobius"/>
    </source>
</evidence>
<name>A0A1H1MJR2_9BRAD</name>
<organism evidence="3 4">
    <name type="scientific">Bradyrhizobium canariense</name>
    <dbReference type="NCBI Taxonomy" id="255045"/>
    <lineage>
        <taxon>Bacteria</taxon>
        <taxon>Pseudomonadati</taxon>
        <taxon>Pseudomonadota</taxon>
        <taxon>Alphaproteobacteria</taxon>
        <taxon>Hyphomicrobiales</taxon>
        <taxon>Nitrobacteraceae</taxon>
        <taxon>Bradyrhizobium</taxon>
    </lineage>
</organism>
<keyword evidence="4" id="KW-1185">Reference proteome</keyword>
<keyword evidence="1" id="KW-0175">Coiled coil</keyword>
<dbReference type="Proteomes" id="UP000243904">
    <property type="component" value="Chromosome I"/>
</dbReference>
<dbReference type="RefSeq" id="WP_167558583.1">
    <property type="nucleotide sequence ID" value="NZ_LT629750.1"/>
</dbReference>
<evidence type="ECO:0000256" key="1">
    <source>
        <dbReference type="SAM" id="Coils"/>
    </source>
</evidence>
<evidence type="ECO:0000313" key="4">
    <source>
        <dbReference type="Proteomes" id="UP000243904"/>
    </source>
</evidence>
<reference evidence="4" key="1">
    <citation type="submission" date="2016-10" db="EMBL/GenBank/DDBJ databases">
        <authorList>
            <person name="Varghese N."/>
            <person name="Submissions S."/>
        </authorList>
    </citation>
    <scope>NUCLEOTIDE SEQUENCE [LARGE SCALE GENOMIC DNA]</scope>
    <source>
        <strain evidence="4">GAS369</strain>
    </source>
</reference>
<keyword evidence="2" id="KW-1133">Transmembrane helix</keyword>
<keyword evidence="2" id="KW-0812">Transmembrane</keyword>
<feature type="coiled-coil region" evidence="1">
    <location>
        <begin position="254"/>
        <end position="281"/>
    </location>
</feature>
<sequence>MSAQDWLPRISLLISLAVPLGIFIGRHWMKARLEKGVQHRFDLKIEEMRADLRESEERLKSALRDRESEIAILRNVVLAASSGRQALLDKRRFEAVECIWRAVNDMAQLKGLSSMMAIMNVKEVAKEVGDPRMQQLLSMIGAGTPNISDLPNIARNERPFLPELTWAYFTAYSTILYGNLAVYKTLAAGVKDFEKYLKRDGSKEILKEALPHQSKWIDDSSPEAYHYLLDELENNLLLELRKILNGVETDAAEITKARKILNAVNQAVEEKEKAVAEMKMNV</sequence>
<gene>
    <name evidence="3" type="ORF">SAMN05444158_0254</name>
</gene>
<accession>A0A1H1MJR2</accession>